<dbReference type="PANTHER" id="PTHR34560">
    <property type="entry name" value="POLYKETIDE CYCLASE/DEHYDRASE/LIPID TRANSPORT SUPERFAMILY PROTEIN"/>
    <property type="match status" value="1"/>
</dbReference>
<proteinExistence type="predicted"/>
<evidence type="ECO:0008006" key="4">
    <source>
        <dbReference type="Google" id="ProtNLM"/>
    </source>
</evidence>
<accession>A0A9N8DUG9</accession>
<name>A0A9N8DUG9_9STRA</name>
<evidence type="ECO:0000256" key="1">
    <source>
        <dbReference type="SAM" id="SignalP"/>
    </source>
</evidence>
<dbReference type="SUPFAM" id="SSF55961">
    <property type="entry name" value="Bet v1-like"/>
    <property type="match status" value="1"/>
</dbReference>
<organism evidence="2 3">
    <name type="scientific">Seminavis robusta</name>
    <dbReference type="NCBI Taxonomy" id="568900"/>
    <lineage>
        <taxon>Eukaryota</taxon>
        <taxon>Sar</taxon>
        <taxon>Stramenopiles</taxon>
        <taxon>Ochrophyta</taxon>
        <taxon>Bacillariophyta</taxon>
        <taxon>Bacillariophyceae</taxon>
        <taxon>Bacillariophycidae</taxon>
        <taxon>Naviculales</taxon>
        <taxon>Naviculaceae</taxon>
        <taxon>Seminavis</taxon>
    </lineage>
</organism>
<sequence>MRPLLLLTLPILSLCHAFDKQGNDARISPLSAGKNEEFNQAKVKNSEIPSEFHNFTPNELIQEAEKNAQNDQLLAAARKLRLALGGASDSSTIDRSSLKLSHRKLLDVADRLEATILDLSSPPDPNIWTKQGEVHDGKHDMLVYYKLDQQRRLTSRIEFLIDKELLVPILAVLVETELYNTWVPSWRFPPVGVRHVRKIAQTGRTNQVIHADVDIPWKRDVIISSIGVEDVEEHGLLGIHLGPKPEGEELGESGQRVPYPEKGVVRVDFEACFVFQKCPANHPCLIHNAQLQDSASNDVILVGFSMFADAKISSLFPQWIVNFIVRVAMVRLFRIFIGVAEEIHAGRRPDHTAAIHKRSGEIYDWIEERVNTMLKAKDA</sequence>
<reference evidence="2" key="1">
    <citation type="submission" date="2020-06" db="EMBL/GenBank/DDBJ databases">
        <authorList>
            <consortium name="Plant Systems Biology data submission"/>
        </authorList>
    </citation>
    <scope>NUCLEOTIDE SEQUENCE</scope>
    <source>
        <strain evidence="2">D6</strain>
    </source>
</reference>
<dbReference type="Proteomes" id="UP001153069">
    <property type="component" value="Unassembled WGS sequence"/>
</dbReference>
<evidence type="ECO:0000313" key="3">
    <source>
        <dbReference type="Proteomes" id="UP001153069"/>
    </source>
</evidence>
<feature type="signal peptide" evidence="1">
    <location>
        <begin position="1"/>
        <end position="17"/>
    </location>
</feature>
<dbReference type="OrthoDB" id="17317at2759"/>
<evidence type="ECO:0000313" key="2">
    <source>
        <dbReference type="EMBL" id="CAB9507031.1"/>
    </source>
</evidence>
<dbReference type="EMBL" id="CAICTM010000288">
    <property type="protein sequence ID" value="CAB9507031.1"/>
    <property type="molecule type" value="Genomic_DNA"/>
</dbReference>
<feature type="chain" id="PRO_5040249001" description="START domain-containing protein" evidence="1">
    <location>
        <begin position="18"/>
        <end position="379"/>
    </location>
</feature>
<comment type="caution">
    <text evidence="2">The sequence shown here is derived from an EMBL/GenBank/DDBJ whole genome shotgun (WGS) entry which is preliminary data.</text>
</comment>
<keyword evidence="3" id="KW-1185">Reference proteome</keyword>
<dbReference type="AlphaFoldDB" id="A0A9N8DUG9"/>
<dbReference type="PANTHER" id="PTHR34560:SF1">
    <property type="entry name" value="START DOMAIN-CONTAINING PROTEIN"/>
    <property type="match status" value="1"/>
</dbReference>
<dbReference type="InterPro" id="IPR023393">
    <property type="entry name" value="START-like_dom_sf"/>
</dbReference>
<dbReference type="Gene3D" id="3.30.530.20">
    <property type="match status" value="1"/>
</dbReference>
<protein>
    <recommendedName>
        <fullName evidence="4">START domain-containing protein</fullName>
    </recommendedName>
</protein>
<keyword evidence="1" id="KW-0732">Signal</keyword>
<gene>
    <name evidence="2" type="ORF">SEMRO_289_G109120.1</name>
</gene>